<dbReference type="InterPro" id="IPR036291">
    <property type="entry name" value="NAD(P)-bd_dom_sf"/>
</dbReference>
<evidence type="ECO:0000256" key="2">
    <source>
        <dbReference type="ARBA" id="ARBA00023002"/>
    </source>
</evidence>
<proteinExistence type="inferred from homology"/>
<dbReference type="Pfam" id="PF00106">
    <property type="entry name" value="adh_short"/>
    <property type="match status" value="1"/>
</dbReference>
<evidence type="ECO:0000313" key="3">
    <source>
        <dbReference type="EMBL" id="GAM36096.1"/>
    </source>
</evidence>
<comment type="similarity">
    <text evidence="1">Belongs to the short-chain dehydrogenases/reductases (SDR) family.</text>
</comment>
<dbReference type="PRINTS" id="PR00081">
    <property type="entry name" value="GDHRDH"/>
</dbReference>
<dbReference type="Proteomes" id="UP000053095">
    <property type="component" value="Unassembled WGS sequence"/>
</dbReference>
<organism evidence="3 4">
    <name type="scientific">Talaromyces pinophilus</name>
    <name type="common">Penicillium pinophilum</name>
    <dbReference type="NCBI Taxonomy" id="128442"/>
    <lineage>
        <taxon>Eukaryota</taxon>
        <taxon>Fungi</taxon>
        <taxon>Dikarya</taxon>
        <taxon>Ascomycota</taxon>
        <taxon>Pezizomycotina</taxon>
        <taxon>Eurotiomycetes</taxon>
        <taxon>Eurotiomycetidae</taxon>
        <taxon>Eurotiales</taxon>
        <taxon>Trichocomaceae</taxon>
        <taxon>Talaromyces</taxon>
        <taxon>Talaromyces sect. Talaromyces</taxon>
    </lineage>
</organism>
<dbReference type="PANTHER" id="PTHR48107:SF7">
    <property type="entry name" value="RE15974P"/>
    <property type="match status" value="1"/>
</dbReference>
<dbReference type="SUPFAM" id="SSF51735">
    <property type="entry name" value="NAD(P)-binding Rossmann-fold domains"/>
    <property type="match status" value="1"/>
</dbReference>
<keyword evidence="4" id="KW-1185">Reference proteome</keyword>
<gene>
    <name evidence="3" type="ORF">TCE0_018f04915</name>
</gene>
<evidence type="ECO:0000256" key="1">
    <source>
        <dbReference type="ARBA" id="ARBA00006484"/>
    </source>
</evidence>
<reference evidence="4" key="1">
    <citation type="journal article" date="2015" name="Genome Announc.">
        <title>Draft genome sequence of Talaromyces cellulolyticus strain Y-94, a source of lignocellulosic biomass-degrading enzymes.</title>
        <authorList>
            <person name="Fujii T."/>
            <person name="Koike H."/>
            <person name="Sawayama S."/>
            <person name="Yano S."/>
            <person name="Inoue H."/>
        </authorList>
    </citation>
    <scope>NUCLEOTIDE SEQUENCE [LARGE SCALE GENOMIC DNA]</scope>
    <source>
        <strain evidence="4">Y-94</strain>
    </source>
</reference>
<dbReference type="PANTHER" id="PTHR48107">
    <property type="entry name" value="NADPH-DEPENDENT ALDEHYDE REDUCTASE-LIKE PROTEIN, CHLOROPLASTIC-RELATED"/>
    <property type="match status" value="1"/>
</dbReference>
<dbReference type="InterPro" id="IPR002347">
    <property type="entry name" value="SDR_fam"/>
</dbReference>
<dbReference type="GO" id="GO:0016614">
    <property type="term" value="F:oxidoreductase activity, acting on CH-OH group of donors"/>
    <property type="evidence" value="ECO:0007669"/>
    <property type="project" value="UniProtKB-ARBA"/>
</dbReference>
<sequence length="102" mass="10689">MPDFKGLDLTGKTAIVTGASRGIGAAIAIQLGRRGANVVVNYTSDKSRQRATEVVKEIEEAGSRATLCQASVADVKAIPKIVDAALQLSQSGKIEILIHKSD</sequence>
<accession>A0A510NV16</accession>
<evidence type="ECO:0000313" key="4">
    <source>
        <dbReference type="Proteomes" id="UP000053095"/>
    </source>
</evidence>
<name>A0A510NV16_TALPI</name>
<protein>
    <submittedName>
        <fullName evidence="3">Uncharacterized protein</fullName>
    </submittedName>
</protein>
<keyword evidence="2" id="KW-0560">Oxidoreductase</keyword>
<dbReference type="EMBL" id="DF933814">
    <property type="protein sequence ID" value="GAM36096.1"/>
    <property type="molecule type" value="Genomic_DNA"/>
</dbReference>
<dbReference type="Gene3D" id="3.40.50.720">
    <property type="entry name" value="NAD(P)-binding Rossmann-like Domain"/>
    <property type="match status" value="1"/>
</dbReference>
<dbReference type="AlphaFoldDB" id="A0A510NV16"/>